<dbReference type="STRING" id="1797263.A2397_01435"/>
<keyword evidence="1" id="KW-0812">Transmembrane</keyword>
<accession>A0A1F4ZTY0</accession>
<feature type="transmembrane region" description="Helical" evidence="1">
    <location>
        <begin position="13"/>
        <end position="36"/>
    </location>
</feature>
<evidence type="ECO:0000256" key="1">
    <source>
        <dbReference type="SAM" id="Phobius"/>
    </source>
</evidence>
<dbReference type="AlphaFoldDB" id="A0A1F4ZTY0"/>
<dbReference type="Proteomes" id="UP000176424">
    <property type="component" value="Unassembled WGS sequence"/>
</dbReference>
<dbReference type="EMBL" id="MEXR01000045">
    <property type="protein sequence ID" value="OGD08907.1"/>
    <property type="molecule type" value="Genomic_DNA"/>
</dbReference>
<gene>
    <name evidence="2" type="ORF">A2397_01435</name>
</gene>
<evidence type="ECO:0000313" key="3">
    <source>
        <dbReference type="Proteomes" id="UP000176424"/>
    </source>
</evidence>
<comment type="caution">
    <text evidence="2">The sequence shown here is derived from an EMBL/GenBank/DDBJ whole genome shotgun (WGS) entry which is preliminary data.</text>
</comment>
<proteinExistence type="predicted"/>
<name>A0A1F4ZTY0_9BACT</name>
<feature type="transmembrane region" description="Helical" evidence="1">
    <location>
        <begin position="88"/>
        <end position="113"/>
    </location>
</feature>
<organism evidence="2 3">
    <name type="scientific">Candidatus Amesbacteria bacterium RIFOXYB1_FULL_44_23</name>
    <dbReference type="NCBI Taxonomy" id="1797263"/>
    <lineage>
        <taxon>Bacteria</taxon>
        <taxon>Candidatus Amesiibacteriota</taxon>
    </lineage>
</organism>
<sequence length="116" mass="12724">MEKIDWYKVCQKFFLWQWVIMAAALAFGIGVGIGLGKSLPTQIPLYYSRPWGEEQLAGKAELVVPLLGIVFSVLLSSFLVKKVGSDKVLAALILGSTVVAEMMLLLAMIRIVVLVI</sequence>
<feature type="transmembrane region" description="Helical" evidence="1">
    <location>
        <begin position="56"/>
        <end position="76"/>
    </location>
</feature>
<keyword evidence="1" id="KW-1133">Transmembrane helix</keyword>
<evidence type="ECO:0000313" key="2">
    <source>
        <dbReference type="EMBL" id="OGD08907.1"/>
    </source>
</evidence>
<evidence type="ECO:0008006" key="4">
    <source>
        <dbReference type="Google" id="ProtNLM"/>
    </source>
</evidence>
<protein>
    <recommendedName>
        <fullName evidence="4">DUF1648 domain-containing protein</fullName>
    </recommendedName>
</protein>
<reference evidence="2 3" key="1">
    <citation type="journal article" date="2016" name="Nat. Commun.">
        <title>Thousands of microbial genomes shed light on interconnected biogeochemical processes in an aquifer system.</title>
        <authorList>
            <person name="Anantharaman K."/>
            <person name="Brown C.T."/>
            <person name="Hug L.A."/>
            <person name="Sharon I."/>
            <person name="Castelle C.J."/>
            <person name="Probst A.J."/>
            <person name="Thomas B.C."/>
            <person name="Singh A."/>
            <person name="Wilkins M.J."/>
            <person name="Karaoz U."/>
            <person name="Brodie E.L."/>
            <person name="Williams K.H."/>
            <person name="Hubbard S.S."/>
            <person name="Banfield J.F."/>
        </authorList>
    </citation>
    <scope>NUCLEOTIDE SEQUENCE [LARGE SCALE GENOMIC DNA]</scope>
</reference>
<keyword evidence="1" id="KW-0472">Membrane</keyword>